<dbReference type="InterPro" id="IPR015864">
    <property type="entry name" value="FAD_synthase"/>
</dbReference>
<dbReference type="Proteomes" id="UP000319756">
    <property type="component" value="Chromosome"/>
</dbReference>
<evidence type="ECO:0000256" key="6">
    <source>
        <dbReference type="ARBA" id="ARBA00022695"/>
    </source>
</evidence>
<dbReference type="KEGG" id="sale:EPH95_02970"/>
<comment type="catalytic activity">
    <reaction evidence="12 14">
        <text>riboflavin + ATP = FMN + ADP + H(+)</text>
        <dbReference type="Rhea" id="RHEA:14357"/>
        <dbReference type="ChEBI" id="CHEBI:15378"/>
        <dbReference type="ChEBI" id="CHEBI:30616"/>
        <dbReference type="ChEBI" id="CHEBI:57986"/>
        <dbReference type="ChEBI" id="CHEBI:58210"/>
        <dbReference type="ChEBI" id="CHEBI:456216"/>
        <dbReference type="EC" id="2.7.1.26"/>
    </reaction>
</comment>
<keyword evidence="6 14" id="KW-0548">Nucleotidyltransferase</keyword>
<evidence type="ECO:0000256" key="5">
    <source>
        <dbReference type="ARBA" id="ARBA00022679"/>
    </source>
</evidence>
<keyword evidence="8 14" id="KW-0418">Kinase</keyword>
<dbReference type="GO" id="GO:0009398">
    <property type="term" value="P:FMN biosynthetic process"/>
    <property type="evidence" value="ECO:0007669"/>
    <property type="project" value="UniProtKB-UniRule"/>
</dbReference>
<dbReference type="FunFam" id="3.40.50.620:FF:000021">
    <property type="entry name" value="Riboflavin biosynthesis protein"/>
    <property type="match status" value="1"/>
</dbReference>
<dbReference type="RefSeq" id="WP_142087200.1">
    <property type="nucleotide sequence ID" value="NZ_CP035485.1"/>
</dbReference>
<keyword evidence="3 14" id="KW-0285">Flavoprotein</keyword>
<dbReference type="PANTHER" id="PTHR22749:SF6">
    <property type="entry name" value="RIBOFLAVIN KINASE"/>
    <property type="match status" value="1"/>
</dbReference>
<dbReference type="NCBIfam" id="TIGR00083">
    <property type="entry name" value="ribF"/>
    <property type="match status" value="1"/>
</dbReference>
<keyword evidence="9 14" id="KW-0274">FAD</keyword>
<dbReference type="GO" id="GO:0008531">
    <property type="term" value="F:riboflavin kinase activity"/>
    <property type="evidence" value="ECO:0007669"/>
    <property type="project" value="UniProtKB-UniRule"/>
</dbReference>
<comment type="pathway">
    <text evidence="2 14">Cofactor biosynthesis; FMN biosynthesis; FMN from riboflavin (ATP route): step 1/1.</text>
</comment>
<dbReference type="Pfam" id="PF06574">
    <property type="entry name" value="FAD_syn"/>
    <property type="match status" value="1"/>
</dbReference>
<evidence type="ECO:0000313" key="17">
    <source>
        <dbReference type="Proteomes" id="UP000319756"/>
    </source>
</evidence>
<keyword evidence="17" id="KW-1185">Reference proteome</keyword>
<dbReference type="Gene3D" id="3.40.50.620">
    <property type="entry name" value="HUPs"/>
    <property type="match status" value="1"/>
</dbReference>
<dbReference type="InterPro" id="IPR023468">
    <property type="entry name" value="Riboflavin_kinase"/>
</dbReference>
<dbReference type="GO" id="GO:0006747">
    <property type="term" value="P:FAD biosynthetic process"/>
    <property type="evidence" value="ECO:0007669"/>
    <property type="project" value="UniProtKB-UniRule"/>
</dbReference>
<evidence type="ECO:0000256" key="10">
    <source>
        <dbReference type="ARBA" id="ARBA00022840"/>
    </source>
</evidence>
<dbReference type="EC" id="2.7.7.2" evidence="14"/>
<dbReference type="NCBIfam" id="TIGR00125">
    <property type="entry name" value="cyt_tran_rel"/>
    <property type="match status" value="1"/>
</dbReference>
<dbReference type="InterPro" id="IPR004821">
    <property type="entry name" value="Cyt_trans-like"/>
</dbReference>
<dbReference type="GO" id="GO:0003919">
    <property type="term" value="F:FMN adenylyltransferase activity"/>
    <property type="evidence" value="ECO:0007669"/>
    <property type="project" value="UniProtKB-UniRule"/>
</dbReference>
<dbReference type="EMBL" id="CP035485">
    <property type="protein sequence ID" value="QDI90261.1"/>
    <property type="molecule type" value="Genomic_DNA"/>
</dbReference>
<dbReference type="PIRSF" id="PIRSF004491">
    <property type="entry name" value="FAD_Synth"/>
    <property type="match status" value="1"/>
</dbReference>
<keyword evidence="10 14" id="KW-0067">ATP-binding</keyword>
<comment type="catalytic activity">
    <reaction evidence="13 14">
        <text>FMN + ATP + H(+) = FAD + diphosphate</text>
        <dbReference type="Rhea" id="RHEA:17237"/>
        <dbReference type="ChEBI" id="CHEBI:15378"/>
        <dbReference type="ChEBI" id="CHEBI:30616"/>
        <dbReference type="ChEBI" id="CHEBI:33019"/>
        <dbReference type="ChEBI" id="CHEBI:57692"/>
        <dbReference type="ChEBI" id="CHEBI:58210"/>
        <dbReference type="EC" id="2.7.7.2"/>
    </reaction>
</comment>
<keyword evidence="11" id="KW-0511">Multifunctional enzyme</keyword>
<keyword evidence="7 14" id="KW-0547">Nucleotide-binding</keyword>
<dbReference type="GO" id="GO:0009231">
    <property type="term" value="P:riboflavin biosynthetic process"/>
    <property type="evidence" value="ECO:0007669"/>
    <property type="project" value="InterPro"/>
</dbReference>
<evidence type="ECO:0000256" key="8">
    <source>
        <dbReference type="ARBA" id="ARBA00022777"/>
    </source>
</evidence>
<evidence type="ECO:0000256" key="4">
    <source>
        <dbReference type="ARBA" id="ARBA00022643"/>
    </source>
</evidence>
<dbReference type="SUPFAM" id="SSF52374">
    <property type="entry name" value="Nucleotidylyl transferase"/>
    <property type="match status" value="1"/>
</dbReference>
<evidence type="ECO:0000256" key="11">
    <source>
        <dbReference type="ARBA" id="ARBA00023268"/>
    </source>
</evidence>
<evidence type="ECO:0000256" key="13">
    <source>
        <dbReference type="ARBA" id="ARBA00049494"/>
    </source>
</evidence>
<dbReference type="InterPro" id="IPR014729">
    <property type="entry name" value="Rossmann-like_a/b/a_fold"/>
</dbReference>
<evidence type="ECO:0000256" key="12">
    <source>
        <dbReference type="ARBA" id="ARBA00047880"/>
    </source>
</evidence>
<comment type="similarity">
    <text evidence="14">Belongs to the ribF family.</text>
</comment>
<evidence type="ECO:0000256" key="2">
    <source>
        <dbReference type="ARBA" id="ARBA00005201"/>
    </source>
</evidence>
<dbReference type="SMART" id="SM00904">
    <property type="entry name" value="Flavokinase"/>
    <property type="match status" value="1"/>
</dbReference>
<dbReference type="Pfam" id="PF01687">
    <property type="entry name" value="Flavokinase"/>
    <property type="match status" value="1"/>
</dbReference>
<dbReference type="SUPFAM" id="SSF82114">
    <property type="entry name" value="Riboflavin kinase-like"/>
    <property type="match status" value="1"/>
</dbReference>
<evidence type="ECO:0000256" key="14">
    <source>
        <dbReference type="PIRNR" id="PIRNR004491"/>
    </source>
</evidence>
<dbReference type="InterPro" id="IPR002606">
    <property type="entry name" value="Riboflavin_kinase_bac"/>
</dbReference>
<gene>
    <name evidence="16" type="primary">ribF</name>
    <name evidence="16" type="ORF">EPH95_02970</name>
</gene>
<dbReference type="PANTHER" id="PTHR22749">
    <property type="entry name" value="RIBOFLAVIN KINASE/FMN ADENYLYLTRANSFERASE"/>
    <property type="match status" value="1"/>
</dbReference>
<dbReference type="InterPro" id="IPR015865">
    <property type="entry name" value="Riboflavin_kinase_bac/euk"/>
</dbReference>
<proteinExistence type="inferred from homology"/>
<dbReference type="OrthoDB" id="9803667at2"/>
<sequence>MEVEYLQAELTATERESRPPVVLALGYFDGVHEGHQKVIQTAMAKAEKKGVEAAALTFHPHPRTVLSKDYEGKDYPELTPLPIKEARLQELGVDRLFVVTFDKTLSSLSPQQFVDGYILPLHVVHAVAGFDFSYGQFGKGNMETLSSHARGKFETTAVTKWEREGEKVSSTRIRESIESGDLEQANALLKRPHTVHGKVVKGDKRGRDIGFPTANIALDYPYVLPPIGVFCAYVQIDGTDQPAVCSFGYRPTFHEQQREPLIEAHLLSFHDDIYGKRVEMKWLTMLRPEIKFDSADALISQMESDKHTAYRYFENHMEESLR</sequence>
<dbReference type="CDD" id="cd02064">
    <property type="entry name" value="FAD_synthetase_N"/>
    <property type="match status" value="1"/>
</dbReference>
<dbReference type="Gene3D" id="2.40.30.30">
    <property type="entry name" value="Riboflavin kinase-like"/>
    <property type="match status" value="1"/>
</dbReference>
<name>A0A514LG78_9BACI</name>
<protein>
    <recommendedName>
        <fullName evidence="14">Riboflavin biosynthesis protein</fullName>
    </recommendedName>
    <domain>
        <recommendedName>
            <fullName evidence="14">Riboflavin kinase</fullName>
            <ecNumber evidence="14">2.7.1.26</ecNumber>
        </recommendedName>
        <alternativeName>
            <fullName evidence="14">Flavokinase</fullName>
        </alternativeName>
    </domain>
    <domain>
        <recommendedName>
            <fullName evidence="14">FMN adenylyltransferase</fullName>
            <ecNumber evidence="14">2.7.7.2</ecNumber>
        </recommendedName>
        <alternativeName>
            <fullName evidence="14">FAD pyrophosphorylase</fullName>
        </alternativeName>
        <alternativeName>
            <fullName evidence="14">FAD synthase</fullName>
        </alternativeName>
    </domain>
</protein>
<evidence type="ECO:0000256" key="1">
    <source>
        <dbReference type="ARBA" id="ARBA00004726"/>
    </source>
</evidence>
<evidence type="ECO:0000256" key="9">
    <source>
        <dbReference type="ARBA" id="ARBA00022827"/>
    </source>
</evidence>
<keyword evidence="5 14" id="KW-0808">Transferase</keyword>
<organism evidence="16 17">
    <name type="scientific">Salicibibacter halophilus</name>
    <dbReference type="NCBI Taxonomy" id="2502791"/>
    <lineage>
        <taxon>Bacteria</taxon>
        <taxon>Bacillati</taxon>
        <taxon>Bacillota</taxon>
        <taxon>Bacilli</taxon>
        <taxon>Bacillales</taxon>
        <taxon>Bacillaceae</taxon>
        <taxon>Salicibibacter</taxon>
    </lineage>
</organism>
<evidence type="ECO:0000259" key="15">
    <source>
        <dbReference type="SMART" id="SM00904"/>
    </source>
</evidence>
<evidence type="ECO:0000313" key="16">
    <source>
        <dbReference type="EMBL" id="QDI90261.1"/>
    </source>
</evidence>
<dbReference type="AlphaFoldDB" id="A0A514LG78"/>
<comment type="pathway">
    <text evidence="1 14">Cofactor biosynthesis; FAD biosynthesis; FAD from FMN: step 1/1.</text>
</comment>
<reference evidence="17" key="1">
    <citation type="submission" date="2019-01" db="EMBL/GenBank/DDBJ databases">
        <title>Genomic analysis of Salicibibacter sp. NKC3-5.</title>
        <authorList>
            <person name="Oh Y.J."/>
        </authorList>
    </citation>
    <scope>NUCLEOTIDE SEQUENCE [LARGE SCALE GENOMIC DNA]</scope>
    <source>
        <strain evidence="17">NKC3-5</strain>
    </source>
</reference>
<accession>A0A514LG78</accession>
<evidence type="ECO:0000256" key="7">
    <source>
        <dbReference type="ARBA" id="ARBA00022741"/>
    </source>
</evidence>
<feature type="domain" description="Riboflavin kinase" evidence="15">
    <location>
        <begin position="188"/>
        <end position="314"/>
    </location>
</feature>
<dbReference type="EC" id="2.7.1.26" evidence="14"/>
<dbReference type="InterPro" id="IPR023465">
    <property type="entry name" value="Riboflavin_kinase_dom_sf"/>
</dbReference>
<dbReference type="GO" id="GO:0005524">
    <property type="term" value="F:ATP binding"/>
    <property type="evidence" value="ECO:0007669"/>
    <property type="project" value="UniProtKB-UniRule"/>
</dbReference>
<dbReference type="UniPathway" id="UPA00276">
    <property type="reaction ID" value="UER00406"/>
</dbReference>
<keyword evidence="4 14" id="KW-0288">FMN</keyword>
<dbReference type="UniPathway" id="UPA00277">
    <property type="reaction ID" value="UER00407"/>
</dbReference>
<evidence type="ECO:0000256" key="3">
    <source>
        <dbReference type="ARBA" id="ARBA00022630"/>
    </source>
</evidence>